<evidence type="ECO:0000259" key="4">
    <source>
        <dbReference type="PROSITE" id="PS51177"/>
    </source>
</evidence>
<dbReference type="NCBIfam" id="NF009566">
    <property type="entry name" value="PRK13020.1"/>
    <property type="match status" value="1"/>
</dbReference>
<dbReference type="PANTHER" id="PTHR21098:SF0">
    <property type="entry name" value="RIBOFLAVIN SYNTHASE"/>
    <property type="match status" value="1"/>
</dbReference>
<accession>A0ABQ7GGI8</accession>
<feature type="repeat" description="Lumazine-binding" evidence="2">
    <location>
        <begin position="41"/>
        <end position="137"/>
    </location>
</feature>
<reference evidence="5" key="1">
    <citation type="submission" date="2017-08" db="EMBL/GenBank/DDBJ databases">
        <authorList>
            <person name="Polle J.E."/>
            <person name="Barry K."/>
            <person name="Cushman J."/>
            <person name="Schmutz J."/>
            <person name="Tran D."/>
            <person name="Hathwaick L.T."/>
            <person name="Yim W.C."/>
            <person name="Jenkins J."/>
            <person name="Mckie-Krisberg Z.M."/>
            <person name="Prochnik S."/>
            <person name="Lindquist E."/>
            <person name="Dockter R.B."/>
            <person name="Adam C."/>
            <person name="Molina H."/>
            <person name="Bunkerborg J."/>
            <person name="Jin E."/>
            <person name="Buchheim M."/>
            <person name="Magnuson J."/>
        </authorList>
    </citation>
    <scope>NUCLEOTIDE SEQUENCE</scope>
    <source>
        <strain evidence="5">CCAP 19/18</strain>
    </source>
</reference>
<dbReference type="InterPro" id="IPR001783">
    <property type="entry name" value="Lumazine-bd"/>
</dbReference>
<keyword evidence="1" id="KW-0677">Repeat</keyword>
<protein>
    <submittedName>
        <fullName evidence="5">Riboflavin synthase</fullName>
    </submittedName>
</protein>
<dbReference type="CDD" id="cd00402">
    <property type="entry name" value="Riboflavin_synthase_like"/>
    <property type="match status" value="1"/>
</dbReference>
<dbReference type="InterPro" id="IPR017938">
    <property type="entry name" value="Riboflavin_synthase-like_b-brl"/>
</dbReference>
<dbReference type="SUPFAM" id="SSF63380">
    <property type="entry name" value="Riboflavin synthase domain-like"/>
    <property type="match status" value="2"/>
</dbReference>
<dbReference type="Gene3D" id="2.40.30.20">
    <property type="match status" value="2"/>
</dbReference>
<feature type="domain" description="Lumazine-binding" evidence="4">
    <location>
        <begin position="138"/>
        <end position="235"/>
    </location>
</feature>
<dbReference type="Pfam" id="PF00677">
    <property type="entry name" value="Lum_binding"/>
    <property type="match status" value="2"/>
</dbReference>
<dbReference type="NCBIfam" id="NF006767">
    <property type="entry name" value="PRK09289.1"/>
    <property type="match status" value="1"/>
</dbReference>
<name>A0ABQ7GGI8_DUNSA</name>
<dbReference type="EMBL" id="MU069796">
    <property type="protein sequence ID" value="KAF5833697.1"/>
    <property type="molecule type" value="Genomic_DNA"/>
</dbReference>
<feature type="region of interest" description="Disordered" evidence="3">
    <location>
        <begin position="1"/>
        <end position="20"/>
    </location>
</feature>
<dbReference type="Proteomes" id="UP000815325">
    <property type="component" value="Unassembled WGS sequence"/>
</dbReference>
<feature type="domain" description="Lumazine-binding" evidence="4">
    <location>
        <begin position="41"/>
        <end position="137"/>
    </location>
</feature>
<proteinExistence type="predicted"/>
<feature type="repeat" description="Lumazine-binding" evidence="2">
    <location>
        <begin position="138"/>
        <end position="235"/>
    </location>
</feature>
<sequence>MQTHRSLPGSSRPPAGLLQSRRLNSRLQPTQMRRPLPPAMVFTGIVQGMAEVVNVDSKDNFSHLRIAFPPNHVEDIKLGASVAINGTCLTVTQAQGEVLNFDVMMETLRATSLGGLQTGSRVNFERAAKFGDEVGGHNVSGHVHSTARISNVEETPNNRRVTITLEDPKWMKYILPKGYIAVDGTSLTVGEVTADSFTVYLIPETLRATVLGIKGVGDKVNIEVETQTQAIVDTVERVVAQYLNKA</sequence>
<gene>
    <name evidence="5" type="ORF">DUNSADRAFT_9930</name>
</gene>
<evidence type="ECO:0000313" key="6">
    <source>
        <dbReference type="Proteomes" id="UP000815325"/>
    </source>
</evidence>
<dbReference type="PROSITE" id="PS51177">
    <property type="entry name" value="LUMAZINE_BIND"/>
    <property type="match status" value="2"/>
</dbReference>
<dbReference type="InterPro" id="IPR026017">
    <property type="entry name" value="Lumazine-bd_dom"/>
</dbReference>
<dbReference type="NCBIfam" id="TIGR00187">
    <property type="entry name" value="ribE"/>
    <property type="match status" value="1"/>
</dbReference>
<comment type="caution">
    <text evidence="5">The sequence shown here is derived from an EMBL/GenBank/DDBJ whole genome shotgun (WGS) entry which is preliminary data.</text>
</comment>
<keyword evidence="6" id="KW-1185">Reference proteome</keyword>
<organism evidence="5 6">
    <name type="scientific">Dunaliella salina</name>
    <name type="common">Green alga</name>
    <name type="synonym">Protococcus salinus</name>
    <dbReference type="NCBI Taxonomy" id="3046"/>
    <lineage>
        <taxon>Eukaryota</taxon>
        <taxon>Viridiplantae</taxon>
        <taxon>Chlorophyta</taxon>
        <taxon>core chlorophytes</taxon>
        <taxon>Chlorophyceae</taxon>
        <taxon>CS clade</taxon>
        <taxon>Chlamydomonadales</taxon>
        <taxon>Dunaliellaceae</taxon>
        <taxon>Dunaliella</taxon>
    </lineage>
</organism>
<dbReference type="InterPro" id="IPR023366">
    <property type="entry name" value="ATP_synth_asu-like_sf"/>
</dbReference>
<evidence type="ECO:0000256" key="2">
    <source>
        <dbReference type="PROSITE-ProRule" id="PRU00524"/>
    </source>
</evidence>
<dbReference type="PIRSF" id="PIRSF000498">
    <property type="entry name" value="Riboflavin_syn_A"/>
    <property type="match status" value="1"/>
</dbReference>
<evidence type="ECO:0000313" key="5">
    <source>
        <dbReference type="EMBL" id="KAF5833697.1"/>
    </source>
</evidence>
<evidence type="ECO:0000256" key="1">
    <source>
        <dbReference type="ARBA" id="ARBA00022737"/>
    </source>
</evidence>
<dbReference type="PANTHER" id="PTHR21098">
    <property type="entry name" value="RIBOFLAVIN SYNTHASE ALPHA CHAIN"/>
    <property type="match status" value="1"/>
</dbReference>
<evidence type="ECO:0000256" key="3">
    <source>
        <dbReference type="SAM" id="MobiDB-lite"/>
    </source>
</evidence>